<comment type="caution">
    <text evidence="2">The sequence shown here is derived from an EMBL/GenBank/DDBJ whole genome shotgun (WGS) entry which is preliminary data.</text>
</comment>
<organism evidence="2 3">
    <name type="scientific">Rhodococcus rhodnii</name>
    <dbReference type="NCBI Taxonomy" id="38312"/>
    <lineage>
        <taxon>Bacteria</taxon>
        <taxon>Bacillati</taxon>
        <taxon>Actinomycetota</taxon>
        <taxon>Actinomycetes</taxon>
        <taxon>Mycobacteriales</taxon>
        <taxon>Nocardiaceae</taxon>
        <taxon>Rhodococcus</taxon>
    </lineage>
</organism>
<dbReference type="InterPro" id="IPR000073">
    <property type="entry name" value="AB_hydrolase_1"/>
</dbReference>
<evidence type="ECO:0000313" key="2">
    <source>
        <dbReference type="EMBL" id="TXG91007.1"/>
    </source>
</evidence>
<evidence type="ECO:0000313" key="3">
    <source>
        <dbReference type="Proteomes" id="UP000471120"/>
    </source>
</evidence>
<keyword evidence="2" id="KW-0378">Hydrolase</keyword>
<dbReference type="EMBL" id="QRCM01000001">
    <property type="protein sequence ID" value="TXG91007.1"/>
    <property type="molecule type" value="Genomic_DNA"/>
</dbReference>
<sequence length="260" mass="27413">MQPVGGVMNASTVTTLAVPGAWMGSWIWEPTVARLRERGFAARTMTLPGLAAGLPDAEIAEVRLADHVDALVAIVTASEKPVVLVGHSYSSMVTAQAADRLGDAVAGLVHIGGCLPADGLSLLDGWGDSRATREQERADIQRDGNLWAAPPRAMLDEEPDLTPDARDHLAASFTAHPGSTVTDAAVLSRPVTDQRSTYVALPAAGAEDAWQELPAAAHGAVNWRTRSIVGGHWPMLAQPEPTTDLLAEEIAHYAGRIDAE</sequence>
<dbReference type="InterPro" id="IPR029058">
    <property type="entry name" value="AB_hydrolase_fold"/>
</dbReference>
<name>A0A6P2CE24_9NOCA</name>
<dbReference type="SUPFAM" id="SSF53474">
    <property type="entry name" value="alpha/beta-Hydrolases"/>
    <property type="match status" value="1"/>
</dbReference>
<dbReference type="PANTHER" id="PTHR37017">
    <property type="entry name" value="AB HYDROLASE-1 DOMAIN-CONTAINING PROTEIN-RELATED"/>
    <property type="match status" value="1"/>
</dbReference>
<proteinExistence type="predicted"/>
<dbReference type="Gene3D" id="3.40.50.1820">
    <property type="entry name" value="alpha/beta hydrolase"/>
    <property type="match status" value="1"/>
</dbReference>
<evidence type="ECO:0000259" key="1">
    <source>
        <dbReference type="Pfam" id="PF12697"/>
    </source>
</evidence>
<feature type="domain" description="AB hydrolase-1" evidence="1">
    <location>
        <begin position="18"/>
        <end position="242"/>
    </location>
</feature>
<protein>
    <submittedName>
        <fullName evidence="2">Alpha/beta hydrolase</fullName>
    </submittedName>
</protein>
<dbReference type="GO" id="GO:0016787">
    <property type="term" value="F:hydrolase activity"/>
    <property type="evidence" value="ECO:0007669"/>
    <property type="project" value="UniProtKB-KW"/>
</dbReference>
<dbReference type="PANTHER" id="PTHR37017:SF11">
    <property type="entry name" value="ESTERASE_LIPASE_THIOESTERASE DOMAIN-CONTAINING PROTEIN"/>
    <property type="match status" value="1"/>
</dbReference>
<dbReference type="Pfam" id="PF12697">
    <property type="entry name" value="Abhydrolase_6"/>
    <property type="match status" value="1"/>
</dbReference>
<dbReference type="AlphaFoldDB" id="A0A6P2CE24"/>
<accession>A0A6P2CE24</accession>
<reference evidence="2 3" key="1">
    <citation type="submission" date="2018-07" db="EMBL/GenBank/DDBJ databases">
        <title>Genome sequence of Rhodococcus rhodnii ATCC 35071 from Rhodnius prolixus.</title>
        <authorList>
            <person name="Patel V."/>
            <person name="Vogel K.J."/>
        </authorList>
    </citation>
    <scope>NUCLEOTIDE SEQUENCE [LARGE SCALE GENOMIC DNA]</scope>
    <source>
        <strain evidence="2 3">ATCC 35071</strain>
    </source>
</reference>
<dbReference type="Proteomes" id="UP000471120">
    <property type="component" value="Unassembled WGS sequence"/>
</dbReference>
<dbReference type="InterPro" id="IPR052897">
    <property type="entry name" value="Sec-Metab_Biosynth_Hydrolase"/>
</dbReference>
<gene>
    <name evidence="2" type="ORF">DW322_13200</name>
</gene>